<dbReference type="SUPFAM" id="SSF158682">
    <property type="entry name" value="TerB-like"/>
    <property type="match status" value="1"/>
</dbReference>
<sequence>MASVAKSPYTKEQISAWLRGLLTLAWCDGNYDPQEQKLIADLTKDLAIDNEEAVLYKSIEPEELADILGDDPNTGENFLRTAVLVAIADGIYSSSEADLLHRYSEALGLKIEALESLEHTLCEPDGNHPQAQEMGDAAPLVSPPQPHPDLLHPLKDWLDGMDIHDPSLARFICKMVPPQCPFERDIKLFGHKVVHIPPLCKLNPLYEQLVGLRFRALCYLADECKEDISEFT</sequence>
<protein>
    <recommendedName>
        <fullName evidence="1">Mo-dependent nitrogenase C-terminal domain-containing protein</fullName>
    </recommendedName>
</protein>
<keyword evidence="3" id="KW-1185">Reference proteome</keyword>
<dbReference type="AlphaFoldDB" id="B1WRC6"/>
<dbReference type="Proteomes" id="UP000001203">
    <property type="component" value="Chromosome circular"/>
</dbReference>
<dbReference type="HOGENOM" id="CLU_096128_0_0_3"/>
<proteinExistence type="predicted"/>
<dbReference type="KEGG" id="cyt:cce_2427"/>
<dbReference type="OrthoDB" id="516441at2"/>
<dbReference type="Gene3D" id="1.10.3680.10">
    <property type="entry name" value="TerB-like"/>
    <property type="match status" value="1"/>
</dbReference>
<gene>
    <name evidence="2" type="ordered locus">cce_2427</name>
</gene>
<evidence type="ECO:0000259" key="1">
    <source>
        <dbReference type="Pfam" id="PF06967"/>
    </source>
</evidence>
<feature type="domain" description="Mo-dependent nitrogenase C-terminal" evidence="1">
    <location>
        <begin position="150"/>
        <end position="231"/>
    </location>
</feature>
<dbReference type="CDD" id="cd07177">
    <property type="entry name" value="terB_like"/>
    <property type="match status" value="1"/>
</dbReference>
<reference evidence="2 3" key="1">
    <citation type="journal article" date="2008" name="Proc. Natl. Acad. Sci. U.S.A.">
        <title>The genome of Cyanothece 51142, a unicellular diazotrophic cyanobacterium important in the marine nitrogen cycle.</title>
        <authorList>
            <person name="Welsh E.A."/>
            <person name="Liberton M."/>
            <person name="Stoeckel J."/>
            <person name="Loh T."/>
            <person name="Elvitigala T."/>
            <person name="Wang C."/>
            <person name="Wollam A."/>
            <person name="Fulton R.S."/>
            <person name="Clifton S.W."/>
            <person name="Jacobs J.M."/>
            <person name="Aurora R."/>
            <person name="Ghosh B.K."/>
            <person name="Sherman L.A."/>
            <person name="Smith R.D."/>
            <person name="Wilson R.K."/>
            <person name="Pakrasi H.B."/>
        </authorList>
    </citation>
    <scope>NUCLEOTIDE SEQUENCE [LARGE SCALE GENOMIC DNA]</scope>
    <source>
        <strain evidence="3">ATCC 51142 / BH68</strain>
    </source>
</reference>
<dbReference type="Pfam" id="PF06967">
    <property type="entry name" value="Mo-nitro_C"/>
    <property type="match status" value="1"/>
</dbReference>
<dbReference type="InterPro" id="IPR009717">
    <property type="entry name" value="Mo-dep_Nase_C"/>
</dbReference>
<dbReference type="EMBL" id="CP000806">
    <property type="protein sequence ID" value="ACB51775.1"/>
    <property type="molecule type" value="Genomic_DNA"/>
</dbReference>
<evidence type="ECO:0000313" key="3">
    <source>
        <dbReference type="Proteomes" id="UP000001203"/>
    </source>
</evidence>
<dbReference type="RefSeq" id="WP_009544876.1">
    <property type="nucleotide sequence ID" value="NC_010546.1"/>
</dbReference>
<dbReference type="STRING" id="43989.cce_2427"/>
<name>B1WRC6_CROS5</name>
<accession>B1WRC6</accession>
<evidence type="ECO:0000313" key="2">
    <source>
        <dbReference type="EMBL" id="ACB51775.1"/>
    </source>
</evidence>
<organism evidence="2 3">
    <name type="scientific">Crocosphaera subtropica (strain ATCC 51142 / BH68)</name>
    <name type="common">Cyanothece sp. (strain ATCC 51142)</name>
    <dbReference type="NCBI Taxonomy" id="43989"/>
    <lineage>
        <taxon>Bacteria</taxon>
        <taxon>Bacillati</taxon>
        <taxon>Cyanobacteriota</taxon>
        <taxon>Cyanophyceae</taxon>
        <taxon>Oscillatoriophycideae</taxon>
        <taxon>Chroococcales</taxon>
        <taxon>Aphanothecaceae</taxon>
        <taxon>Crocosphaera</taxon>
        <taxon>Crocosphaera subtropica</taxon>
    </lineage>
</organism>
<dbReference type="InterPro" id="IPR029024">
    <property type="entry name" value="TerB-like"/>
</dbReference>
<dbReference type="eggNOG" id="COG3793">
    <property type="taxonomic scope" value="Bacteria"/>
</dbReference>